<dbReference type="GO" id="GO:0015846">
    <property type="term" value="P:polyamine transport"/>
    <property type="evidence" value="ECO:0007669"/>
    <property type="project" value="InterPro"/>
</dbReference>
<dbReference type="Pfam" id="PF13416">
    <property type="entry name" value="SBP_bac_8"/>
    <property type="match status" value="1"/>
</dbReference>
<dbReference type="RefSeq" id="WP_197312296.1">
    <property type="nucleotide sequence ID" value="NZ_JADZLT010000053.1"/>
</dbReference>
<dbReference type="Gene3D" id="3.40.190.10">
    <property type="entry name" value="Periplasmic binding protein-like II"/>
    <property type="match status" value="2"/>
</dbReference>
<name>A0A931I5I4_9HYPH</name>
<evidence type="ECO:0000256" key="3">
    <source>
        <dbReference type="ARBA" id="ARBA00022729"/>
    </source>
</evidence>
<feature type="signal peptide" evidence="5">
    <location>
        <begin position="1"/>
        <end position="27"/>
    </location>
</feature>
<dbReference type="AlphaFoldDB" id="A0A931I5I4"/>
<sequence length="355" mass="38942">MNRRQTLIAALSFTTALVAAGMATAMAAEVRVLNWNGYGTDEKFAVEEFEKQTGIKVVHDYFTSEQEMLTKLRTSPGAYDVVLINSTFLNDARAESLIAPVDPATIPNLADVQKGMVEDPSVTVEGQLWGVPWVWGVTSFAYNTETITTPITSINALWDPAYAGRISFRDDGTLAVNLAAILTGQDINQPADMAVIKEKLLELKPQIRQFWASEDEWMKGMAAKNFDIGVMWAGGAARAVKTYKLPVAFVIPEEGAVGWFDTLTIAAGAPNPEGAAKFINYMIEPSFYVRWDTEVGAATSANEKAVAALPDDAFNKTVMGAPEVASRLKFMQPVPEEKRQEIQELWAEVKTEYAQ</sequence>
<evidence type="ECO:0000256" key="1">
    <source>
        <dbReference type="ARBA" id="ARBA00004418"/>
    </source>
</evidence>
<keyword evidence="4" id="KW-0574">Periplasm</keyword>
<comment type="subcellular location">
    <subcellularLocation>
        <location evidence="1">Periplasm</location>
    </subcellularLocation>
</comment>
<dbReference type="InterPro" id="IPR006059">
    <property type="entry name" value="SBP"/>
</dbReference>
<proteinExistence type="predicted"/>
<evidence type="ECO:0000256" key="2">
    <source>
        <dbReference type="ARBA" id="ARBA00022448"/>
    </source>
</evidence>
<dbReference type="InterPro" id="IPR001188">
    <property type="entry name" value="Sperm_putr-bd"/>
</dbReference>
<dbReference type="Proteomes" id="UP000631694">
    <property type="component" value="Unassembled WGS sequence"/>
</dbReference>
<accession>A0A931I5I4</accession>
<organism evidence="6 7">
    <name type="scientific">Methylobrevis albus</name>
    <dbReference type="NCBI Taxonomy" id="2793297"/>
    <lineage>
        <taxon>Bacteria</taxon>
        <taxon>Pseudomonadati</taxon>
        <taxon>Pseudomonadota</taxon>
        <taxon>Alphaproteobacteria</taxon>
        <taxon>Hyphomicrobiales</taxon>
        <taxon>Pleomorphomonadaceae</taxon>
        <taxon>Methylobrevis</taxon>
    </lineage>
</organism>
<feature type="chain" id="PRO_5037963750" evidence="5">
    <location>
        <begin position="28"/>
        <end position="355"/>
    </location>
</feature>
<dbReference type="EMBL" id="JADZLT010000053">
    <property type="protein sequence ID" value="MBH0239211.1"/>
    <property type="molecule type" value="Genomic_DNA"/>
</dbReference>
<gene>
    <name evidence="6" type="ORF">I5731_15400</name>
</gene>
<evidence type="ECO:0000313" key="6">
    <source>
        <dbReference type="EMBL" id="MBH0239211.1"/>
    </source>
</evidence>
<dbReference type="GO" id="GO:0042597">
    <property type="term" value="C:periplasmic space"/>
    <property type="evidence" value="ECO:0007669"/>
    <property type="project" value="UniProtKB-SubCell"/>
</dbReference>
<evidence type="ECO:0000256" key="5">
    <source>
        <dbReference type="SAM" id="SignalP"/>
    </source>
</evidence>
<protein>
    <submittedName>
        <fullName evidence="6">Extracellular solute-binding protein</fullName>
    </submittedName>
</protein>
<keyword evidence="7" id="KW-1185">Reference proteome</keyword>
<dbReference type="SUPFAM" id="SSF53850">
    <property type="entry name" value="Periplasmic binding protein-like II"/>
    <property type="match status" value="1"/>
</dbReference>
<evidence type="ECO:0000256" key="4">
    <source>
        <dbReference type="ARBA" id="ARBA00022764"/>
    </source>
</evidence>
<dbReference type="PRINTS" id="PR00909">
    <property type="entry name" value="SPERMDNBNDNG"/>
</dbReference>
<reference evidence="6" key="1">
    <citation type="submission" date="2020-12" db="EMBL/GenBank/DDBJ databases">
        <title>Methylobrevis albus sp. nov., isolated from fresh water lack sediment.</title>
        <authorList>
            <person name="Zou Q."/>
        </authorList>
    </citation>
    <scope>NUCLEOTIDE SEQUENCE</scope>
    <source>
        <strain evidence="6">L22</strain>
    </source>
</reference>
<dbReference type="PANTHER" id="PTHR30222:SF17">
    <property type="entry name" value="SPERMIDINE_PUTRESCINE-BINDING PERIPLASMIC PROTEIN"/>
    <property type="match status" value="1"/>
</dbReference>
<keyword evidence="2" id="KW-0813">Transport</keyword>
<evidence type="ECO:0000313" key="7">
    <source>
        <dbReference type="Proteomes" id="UP000631694"/>
    </source>
</evidence>
<keyword evidence="3 5" id="KW-0732">Signal</keyword>
<comment type="caution">
    <text evidence="6">The sequence shown here is derived from an EMBL/GenBank/DDBJ whole genome shotgun (WGS) entry which is preliminary data.</text>
</comment>
<dbReference type="GO" id="GO:0019808">
    <property type="term" value="F:polyamine binding"/>
    <property type="evidence" value="ECO:0007669"/>
    <property type="project" value="InterPro"/>
</dbReference>
<dbReference type="PANTHER" id="PTHR30222">
    <property type="entry name" value="SPERMIDINE/PUTRESCINE-BINDING PERIPLASMIC PROTEIN"/>
    <property type="match status" value="1"/>
</dbReference>